<organism evidence="2 3">
    <name type="scientific">Glossina palpalis gambiensis</name>
    <dbReference type="NCBI Taxonomy" id="67801"/>
    <lineage>
        <taxon>Eukaryota</taxon>
        <taxon>Metazoa</taxon>
        <taxon>Ecdysozoa</taxon>
        <taxon>Arthropoda</taxon>
        <taxon>Hexapoda</taxon>
        <taxon>Insecta</taxon>
        <taxon>Pterygota</taxon>
        <taxon>Neoptera</taxon>
        <taxon>Endopterygota</taxon>
        <taxon>Diptera</taxon>
        <taxon>Brachycera</taxon>
        <taxon>Muscomorpha</taxon>
        <taxon>Hippoboscoidea</taxon>
        <taxon>Glossinidae</taxon>
        <taxon>Glossina</taxon>
    </lineage>
</organism>
<evidence type="ECO:0000256" key="1">
    <source>
        <dbReference type="SAM" id="Phobius"/>
    </source>
</evidence>
<evidence type="ECO:0000313" key="2">
    <source>
        <dbReference type="EnsemblMetazoa" id="GPPI035991-PA"/>
    </source>
</evidence>
<keyword evidence="3" id="KW-1185">Reference proteome</keyword>
<name>A0A1B0BNZ4_9MUSC</name>
<dbReference type="AlphaFoldDB" id="A0A1B0BNZ4"/>
<keyword evidence="1" id="KW-0812">Transmembrane</keyword>
<dbReference type="Proteomes" id="UP000092460">
    <property type="component" value="Unassembled WGS sequence"/>
</dbReference>
<reference evidence="2" key="2">
    <citation type="submission" date="2020-05" db="UniProtKB">
        <authorList>
            <consortium name="EnsemblMetazoa"/>
        </authorList>
    </citation>
    <scope>IDENTIFICATION</scope>
    <source>
        <strain evidence="2">IAEA</strain>
    </source>
</reference>
<sequence length="161" mass="17468">MSFTYRISCHCNNSDSSKPEIDDDFVGDMVAGVAVVEAGVVDAGVVEIDEVVEFVVVFPDEDDIHEVEEEKTDDGDSFKSTEVTTIGSVLALPLRTNIGVLITDDVVDAEFEFELDLEDESELFVILHTFSNSSFIMMAAVAAVIMGNGSTFGLYCFDGDD</sequence>
<dbReference type="EnsemblMetazoa" id="GPPI035991-RA">
    <property type="protein sequence ID" value="GPPI035991-PA"/>
    <property type="gene ID" value="GPPI035991"/>
</dbReference>
<keyword evidence="1" id="KW-0472">Membrane</keyword>
<feature type="transmembrane region" description="Helical" evidence="1">
    <location>
        <begin position="135"/>
        <end position="157"/>
    </location>
</feature>
<keyword evidence="1" id="KW-1133">Transmembrane helix</keyword>
<accession>A0A1B0BNZ4</accession>
<dbReference type="EMBL" id="JXJN01017689">
    <property type="status" value="NOT_ANNOTATED_CDS"/>
    <property type="molecule type" value="Genomic_DNA"/>
</dbReference>
<evidence type="ECO:0000313" key="3">
    <source>
        <dbReference type="Proteomes" id="UP000092460"/>
    </source>
</evidence>
<protein>
    <submittedName>
        <fullName evidence="2">Uncharacterized protein</fullName>
    </submittedName>
</protein>
<dbReference type="VEuPathDB" id="VectorBase:GPPI035991"/>
<reference evidence="3" key="1">
    <citation type="submission" date="2015-01" db="EMBL/GenBank/DDBJ databases">
        <authorList>
            <person name="Aksoy S."/>
            <person name="Warren W."/>
            <person name="Wilson R.K."/>
        </authorList>
    </citation>
    <scope>NUCLEOTIDE SEQUENCE [LARGE SCALE GENOMIC DNA]</scope>
    <source>
        <strain evidence="3">IAEA</strain>
    </source>
</reference>
<proteinExistence type="predicted"/>